<keyword evidence="2" id="KW-0547">Nucleotide-binding</keyword>
<dbReference type="Gene3D" id="3.60.21.10">
    <property type="match status" value="1"/>
</dbReference>
<dbReference type="AlphaFoldDB" id="A0A2T8F8M5"/>
<organism evidence="5 6">
    <name type="scientific">Nocardioides gansuensis</name>
    <dbReference type="NCBI Taxonomy" id="2138300"/>
    <lineage>
        <taxon>Bacteria</taxon>
        <taxon>Bacillati</taxon>
        <taxon>Actinomycetota</taxon>
        <taxon>Actinomycetes</taxon>
        <taxon>Propionibacteriales</taxon>
        <taxon>Nocardioidaceae</taxon>
        <taxon>Nocardioides</taxon>
    </lineage>
</organism>
<dbReference type="PANTHER" id="PTHR11575">
    <property type="entry name" value="5'-NUCLEOTIDASE-RELATED"/>
    <property type="match status" value="1"/>
</dbReference>
<dbReference type="InterPro" id="IPR004843">
    <property type="entry name" value="Calcineurin-like_PHP"/>
</dbReference>
<dbReference type="PANTHER" id="PTHR11575:SF24">
    <property type="entry name" value="5'-NUCLEOTIDASE"/>
    <property type="match status" value="1"/>
</dbReference>
<sequence length="756" mass="78998">MAVLGTASPAHAATVNIQILGTNDFHGRLLANGSEAGAAVLSGAVKQLEAENPNTVFAAAGDLIGASTFESFIQKDKPTIDALNEAGLDVSAVGNHELDAGYADLVNRVMAAYDATTNPLGGAAWQYIAANLRKKSDNTHAVPDRWIKDFGSVEVGFVGAVTEDLPSLVSPDGISSIAVTNIVNEVNASADALEAEGADVIVLLVHEGAPDTTFASATSTTNAFGRIVNGVDTNIDAIISGHTHLAYNHSVPVPAWQTEGRAVTTRPVVSAGQYGMNLNKLVFSVDDATGQVTAVNQSILPLMGPDPDGSGPGVPPALYPVDAETKAIVDAAKAKADELGARELGKITAPFNRAQLASGTENRGGESTLGNLVAEVQRWATSTPEAGAAQIAFMNPGGLRADMVGNAAAGYPATLTYKQAAVVQPFANTLVNMRLTGAQIKTVLEQQWQRDSKGEVPTRPFLRLGTSAGFSYTYDPARPEGSRITGMWLGGKRIEPATAYSVTVNSFLAAGGDNFHVFKDGTAKRDTGKIDLQAMVDYAAAKSPVAPDYTQHSVGVSFPAGAPAAYSPGDTVKLSLSSLAFSTAPDKKDTAVAVTLGDKKLGTLPVDNTLGADVFDEYGKAAVAAKVPGGTAQGPATLRVTGTTTGTTVDVPITVGPKKAVKIKVVKRPKKVVAGKTRARIVVKVLAEAGTPHGKVVLRIFDKIDKKWTAMLKDGRAKFKLRRLKKADRYKLKATYKGSGEYLKASKAFKLRVRRG</sequence>
<dbReference type="PRINTS" id="PR01607">
    <property type="entry name" value="APYRASEFAMLY"/>
</dbReference>
<dbReference type="GO" id="GO:0008768">
    <property type="term" value="F:UDP-sugar diphosphatase activity"/>
    <property type="evidence" value="ECO:0007669"/>
    <property type="project" value="TreeGrafter"/>
</dbReference>
<dbReference type="GO" id="GO:0009166">
    <property type="term" value="P:nucleotide catabolic process"/>
    <property type="evidence" value="ECO:0007669"/>
    <property type="project" value="InterPro"/>
</dbReference>
<dbReference type="RefSeq" id="WP_116573110.1">
    <property type="nucleotide sequence ID" value="NZ_QDGZ01000006.1"/>
</dbReference>
<evidence type="ECO:0000256" key="2">
    <source>
        <dbReference type="RuleBase" id="RU362119"/>
    </source>
</evidence>
<dbReference type="SUPFAM" id="SSF55816">
    <property type="entry name" value="5'-nucleotidase (syn. UDP-sugar hydrolase), C-terminal domain"/>
    <property type="match status" value="1"/>
</dbReference>
<dbReference type="GO" id="GO:0000166">
    <property type="term" value="F:nucleotide binding"/>
    <property type="evidence" value="ECO:0007669"/>
    <property type="project" value="UniProtKB-KW"/>
</dbReference>
<dbReference type="InterPro" id="IPR008334">
    <property type="entry name" value="5'-Nucleotdase_C"/>
</dbReference>
<dbReference type="Proteomes" id="UP000246018">
    <property type="component" value="Unassembled WGS sequence"/>
</dbReference>
<dbReference type="InterPro" id="IPR029052">
    <property type="entry name" value="Metallo-depent_PP-like"/>
</dbReference>
<dbReference type="InterPro" id="IPR036907">
    <property type="entry name" value="5'-Nucleotdase_C_sf"/>
</dbReference>
<keyword evidence="2" id="KW-0378">Hydrolase</keyword>
<dbReference type="OrthoDB" id="1016457at2"/>
<dbReference type="Pfam" id="PF02872">
    <property type="entry name" value="5_nucleotid_C"/>
    <property type="match status" value="1"/>
</dbReference>
<accession>A0A2T8F8M5</accession>
<evidence type="ECO:0000256" key="1">
    <source>
        <dbReference type="ARBA" id="ARBA00022729"/>
    </source>
</evidence>
<name>A0A2T8F8M5_9ACTN</name>
<comment type="caution">
    <text evidence="5">The sequence shown here is derived from an EMBL/GenBank/DDBJ whole genome shotgun (WGS) entry which is preliminary data.</text>
</comment>
<dbReference type="Gene3D" id="3.90.780.10">
    <property type="entry name" value="5'-Nucleotidase, C-terminal domain"/>
    <property type="match status" value="1"/>
</dbReference>
<feature type="domain" description="5'-Nucleotidase C-terminal" evidence="4">
    <location>
        <begin position="357"/>
        <end position="520"/>
    </location>
</feature>
<evidence type="ECO:0000313" key="5">
    <source>
        <dbReference type="EMBL" id="PVG82043.1"/>
    </source>
</evidence>
<proteinExistence type="inferred from homology"/>
<dbReference type="SUPFAM" id="SSF56300">
    <property type="entry name" value="Metallo-dependent phosphatases"/>
    <property type="match status" value="1"/>
</dbReference>
<dbReference type="EMBL" id="QDGZ01000006">
    <property type="protein sequence ID" value="PVG82043.1"/>
    <property type="molecule type" value="Genomic_DNA"/>
</dbReference>
<evidence type="ECO:0000259" key="4">
    <source>
        <dbReference type="Pfam" id="PF02872"/>
    </source>
</evidence>
<evidence type="ECO:0000259" key="3">
    <source>
        <dbReference type="Pfam" id="PF00149"/>
    </source>
</evidence>
<gene>
    <name evidence="5" type="ORF">DDE18_15265</name>
</gene>
<dbReference type="GO" id="GO:0030288">
    <property type="term" value="C:outer membrane-bounded periplasmic space"/>
    <property type="evidence" value="ECO:0007669"/>
    <property type="project" value="TreeGrafter"/>
</dbReference>
<dbReference type="GO" id="GO:0008253">
    <property type="term" value="F:5'-nucleotidase activity"/>
    <property type="evidence" value="ECO:0007669"/>
    <property type="project" value="TreeGrafter"/>
</dbReference>
<protein>
    <submittedName>
        <fullName evidence="5">Bifunctional metallophosphatase/5'-nucleotidase</fullName>
    </submittedName>
</protein>
<dbReference type="InterPro" id="IPR006179">
    <property type="entry name" value="5_nucleotidase/apyrase"/>
</dbReference>
<reference evidence="5 6" key="1">
    <citation type="submission" date="2018-04" db="EMBL/GenBank/DDBJ databases">
        <title>Genome of Nocardioides gansuensis WSJ-1.</title>
        <authorList>
            <person name="Wu S."/>
            <person name="Wang G."/>
        </authorList>
    </citation>
    <scope>NUCLEOTIDE SEQUENCE [LARGE SCALE GENOMIC DNA]</scope>
    <source>
        <strain evidence="5 6">WSJ-1</strain>
    </source>
</reference>
<keyword evidence="6" id="KW-1185">Reference proteome</keyword>
<comment type="similarity">
    <text evidence="2">Belongs to the 5'-nucleotidase family.</text>
</comment>
<evidence type="ECO:0000313" key="6">
    <source>
        <dbReference type="Proteomes" id="UP000246018"/>
    </source>
</evidence>
<keyword evidence="1" id="KW-0732">Signal</keyword>
<feature type="domain" description="Calcineurin-like phosphoesterase" evidence="3">
    <location>
        <begin position="18"/>
        <end position="244"/>
    </location>
</feature>
<dbReference type="Pfam" id="PF00149">
    <property type="entry name" value="Metallophos"/>
    <property type="match status" value="1"/>
</dbReference>